<evidence type="ECO:0000313" key="4">
    <source>
        <dbReference type="Proteomes" id="UP000298061"/>
    </source>
</evidence>
<dbReference type="GO" id="GO:0008897">
    <property type="term" value="F:holo-[acyl-carrier-protein] synthase activity"/>
    <property type="evidence" value="ECO:0007669"/>
    <property type="project" value="UniProtKB-EC"/>
</dbReference>
<keyword evidence="4" id="KW-1185">Reference proteome</keyword>
<evidence type="ECO:0000313" key="3">
    <source>
        <dbReference type="EMBL" id="TFY83476.1"/>
    </source>
</evidence>
<dbReference type="STRING" id="135208.A0A4Z0A8T1"/>
<dbReference type="SUPFAM" id="SSF56214">
    <property type="entry name" value="4'-phosphopantetheinyl transferase"/>
    <property type="match status" value="1"/>
</dbReference>
<dbReference type="EC" id="2.7.8.7" evidence="1"/>
<gene>
    <name evidence="3" type="ORF">EWM64_g547</name>
</gene>
<dbReference type="GO" id="GO:0019878">
    <property type="term" value="P:lysine biosynthetic process via aminoadipic acid"/>
    <property type="evidence" value="ECO:0007669"/>
    <property type="project" value="TreeGrafter"/>
</dbReference>
<comment type="caution">
    <text evidence="3">The sequence shown here is derived from an EMBL/GenBank/DDBJ whole genome shotgun (WGS) entry which is preliminary data.</text>
</comment>
<dbReference type="EMBL" id="SFCI01000027">
    <property type="protein sequence ID" value="TFY83476.1"/>
    <property type="molecule type" value="Genomic_DNA"/>
</dbReference>
<dbReference type="PANTHER" id="PTHR12215:SF10">
    <property type="entry name" value="L-AMINOADIPATE-SEMIALDEHYDE DEHYDROGENASE-PHOSPHOPANTETHEINYL TRANSFERASE"/>
    <property type="match status" value="1"/>
</dbReference>
<protein>
    <recommendedName>
        <fullName evidence="1">holo-[acyl-carrier-protein] synthase</fullName>
        <ecNumber evidence="1">2.7.8.7</ecNumber>
    </recommendedName>
</protein>
<reference evidence="3 4" key="1">
    <citation type="submission" date="2019-02" db="EMBL/GenBank/DDBJ databases">
        <title>Genome sequencing of the rare red list fungi Hericium alpestre (H. flagellum).</title>
        <authorList>
            <person name="Buettner E."/>
            <person name="Kellner H."/>
        </authorList>
    </citation>
    <scope>NUCLEOTIDE SEQUENCE [LARGE SCALE GENOMIC DNA]</scope>
    <source>
        <strain evidence="3 4">DSM 108284</strain>
    </source>
</reference>
<dbReference type="InterPro" id="IPR050559">
    <property type="entry name" value="P-Pant_transferase_sf"/>
</dbReference>
<dbReference type="PANTHER" id="PTHR12215">
    <property type="entry name" value="PHOSPHOPANTETHEINE TRANSFERASE"/>
    <property type="match status" value="1"/>
</dbReference>
<organism evidence="3 4">
    <name type="scientific">Hericium alpestre</name>
    <dbReference type="NCBI Taxonomy" id="135208"/>
    <lineage>
        <taxon>Eukaryota</taxon>
        <taxon>Fungi</taxon>
        <taxon>Dikarya</taxon>
        <taxon>Basidiomycota</taxon>
        <taxon>Agaricomycotina</taxon>
        <taxon>Agaricomycetes</taxon>
        <taxon>Russulales</taxon>
        <taxon>Hericiaceae</taxon>
        <taxon>Hericium</taxon>
    </lineage>
</organism>
<evidence type="ECO:0000256" key="1">
    <source>
        <dbReference type="ARBA" id="ARBA00013172"/>
    </source>
</evidence>
<name>A0A4Z0A8T1_9AGAM</name>
<dbReference type="Proteomes" id="UP000298061">
    <property type="component" value="Unassembled WGS sequence"/>
</dbReference>
<evidence type="ECO:0000256" key="2">
    <source>
        <dbReference type="ARBA" id="ARBA00022679"/>
    </source>
</evidence>
<dbReference type="AlphaFoldDB" id="A0A4Z0A8T1"/>
<dbReference type="OrthoDB" id="26719at2759"/>
<dbReference type="GO" id="GO:0005829">
    <property type="term" value="C:cytosol"/>
    <property type="evidence" value="ECO:0007669"/>
    <property type="project" value="TreeGrafter"/>
</dbReference>
<sequence length="303" mass="34925">MNSPLLVWMLYINREVTPVEYERCYDLIQKTVPHARNIPKQPTSGDSLRQVLAQMMPLLMMRHRRIPRSRWRDHVTPAGKHWIEQASVASQDNTPQLTMHTSQMLDHVNPEHHLRSMIGYHLAWENSLVGMVMVQGRQREVTNIGLGIKQLCCEPRDATVTAYVESMSHKLTELELSHMTPDLGDEIVLRRLCILIALKSAYIKAIGQPIGFDWSRLEFNVPEETCFGDGQPLTGWEFRLYKSQLGVLRKGATVEESYQCVTAHFRGTLNSTFVWQDNNKDLESWVQFINIDQMTNVIPKLTD</sequence>
<accession>A0A4Z0A8T1</accession>
<dbReference type="GO" id="GO:0000287">
    <property type="term" value="F:magnesium ion binding"/>
    <property type="evidence" value="ECO:0007669"/>
    <property type="project" value="InterPro"/>
</dbReference>
<dbReference type="Gene3D" id="3.90.470.20">
    <property type="entry name" value="4'-phosphopantetheinyl transferase domain"/>
    <property type="match status" value="1"/>
</dbReference>
<keyword evidence="2" id="KW-0808">Transferase</keyword>
<dbReference type="InterPro" id="IPR037143">
    <property type="entry name" value="4-PPantetheinyl_Trfase_dom_sf"/>
</dbReference>
<proteinExistence type="predicted"/>